<name>A0A345JPF1_9GAMM</name>
<gene>
    <name evidence="3" type="ORF">CGC43_00625</name>
</gene>
<evidence type="ECO:0000313" key="3">
    <source>
        <dbReference type="EMBL" id="AXH29197.1"/>
    </source>
</evidence>
<dbReference type="Pfam" id="PF14330">
    <property type="entry name" value="DUF4387"/>
    <property type="match status" value="1"/>
</dbReference>
<protein>
    <submittedName>
        <fullName evidence="3">DUF4387 domain-containing protein</fullName>
    </submittedName>
</protein>
<organism evidence="3 4">
    <name type="scientific">Francisella opportunistica</name>
    <dbReference type="NCBI Taxonomy" id="2016517"/>
    <lineage>
        <taxon>Bacteria</taxon>
        <taxon>Pseudomonadati</taxon>
        <taxon>Pseudomonadota</taxon>
        <taxon>Gammaproteobacteria</taxon>
        <taxon>Thiotrichales</taxon>
        <taxon>Francisellaceae</taxon>
        <taxon>Francisella</taxon>
    </lineage>
</organism>
<proteinExistence type="predicted"/>
<accession>A0A345JPF1</accession>
<dbReference type="InterPro" id="IPR010839">
    <property type="entry name" value="AtuA_N"/>
</dbReference>
<dbReference type="KEGG" id="foo:CGC45_00625"/>
<sequence>MTYRILSVCAGLGYGFDQKSIENASKLKLDIVASDAGSMDPGPYYLGKGAPYFKKAVLKRDFSLMLDVALKQKCPLLLGSCGLAGDDPHLEFMLEIAKEVFIEKNIPTTKVAVISGHVDNTLLFGEISNLTPLGKMPPLTLDSLKKSVIVAQMGIAPFITALDEGAQIIFCGRACDMAIFAADAIRQGIDPGLAFHAAHILECGAIACEPGSASDSLIAEFDENSVVFIAPNKNRRTTIQSIAAHSLYEESHPSLQFYPEGVLTVKDSYYFQKNSTIAGIKNSKFVHLPLTIKLEGSEWKGKRIISLLPCIKKESDKIPGSYIVYGKNGVEPYALLPDQKEVSILIKVTSSQKEISATVAGILKGYMLHFGYPGRRSTSGNIAFPTSPSEITFQSIEGLAQSVVIAGTRDPIFIENFKAIKSSVIDLAKSNFSELYNQCQIEVSLSDHPLLFLETIAETQEEALLLHKLEISKLDAFIEKDGEKVVDCILAEDLYEWSIFHILHNENLIKEKLFPIKIYECSGSQWNFLREIKTKYKKIGLENYTGSIDEKTLNAIKHIEHIGPPIYYKKLTEMSTIIRSKNAGVNIVTIDIFFKTKKDYEIAVNSNVFTKENIAAHLQISENNIVGCYYADSCDAIKISRYREAISGVPSGRDVFGSQQQMQIEMLEIPIYDTGKTN</sequence>
<dbReference type="Pfam" id="PF07287">
    <property type="entry name" value="AtuA"/>
    <property type="match status" value="1"/>
</dbReference>
<dbReference type="RefSeq" id="WP_071628494.1">
    <property type="nucleotide sequence ID" value="NZ_CP022375.1"/>
</dbReference>
<feature type="domain" description="Acyclic terpene utilisation N-terminal" evidence="1">
    <location>
        <begin position="97"/>
        <end position="274"/>
    </location>
</feature>
<evidence type="ECO:0000259" key="1">
    <source>
        <dbReference type="Pfam" id="PF07287"/>
    </source>
</evidence>
<reference evidence="3 4" key="1">
    <citation type="submission" date="2017-07" db="EMBL/GenBank/DDBJ databases">
        <title>Complete genome sequences and comparative analysis of the novel pathogen Francisella opportunistica.</title>
        <authorList>
            <person name="Dietrich E.A."/>
            <person name="Kingry L.C."/>
            <person name="Petersen J.M."/>
        </authorList>
    </citation>
    <scope>NUCLEOTIDE SEQUENCE [LARGE SCALE GENOMIC DNA]</scope>
    <source>
        <strain evidence="3 4">14-2155</strain>
    </source>
</reference>
<feature type="domain" description="DUF4387" evidence="2">
    <location>
        <begin position="571"/>
        <end position="664"/>
    </location>
</feature>
<evidence type="ECO:0000259" key="2">
    <source>
        <dbReference type="Pfam" id="PF14330"/>
    </source>
</evidence>
<keyword evidence="4" id="KW-1185">Reference proteome</keyword>
<dbReference type="Proteomes" id="UP000253862">
    <property type="component" value="Chromosome"/>
</dbReference>
<dbReference type="AlphaFoldDB" id="A0A345JPF1"/>
<dbReference type="EMBL" id="CP022375">
    <property type="protein sequence ID" value="AXH29197.1"/>
    <property type="molecule type" value="Genomic_DNA"/>
</dbReference>
<evidence type="ECO:0000313" key="4">
    <source>
        <dbReference type="Proteomes" id="UP000253862"/>
    </source>
</evidence>
<dbReference type="InterPro" id="IPR025496">
    <property type="entry name" value="DUF4387"/>
</dbReference>
<dbReference type="OrthoDB" id="9763456at2"/>